<dbReference type="InterPro" id="IPR036770">
    <property type="entry name" value="Ankyrin_rpt-contain_sf"/>
</dbReference>
<evidence type="ECO:0000256" key="3">
    <source>
        <dbReference type="PROSITE-ProRule" id="PRU00023"/>
    </source>
</evidence>
<dbReference type="WBParaSite" id="PSAMB.scaffold5664size11154.g27083.t1">
    <property type="protein sequence ID" value="PSAMB.scaffold5664size11154.g27083.t1"/>
    <property type="gene ID" value="PSAMB.scaffold5664size11154.g27083"/>
</dbReference>
<dbReference type="Pfam" id="PF12796">
    <property type="entry name" value="Ank_2"/>
    <property type="match status" value="2"/>
</dbReference>
<dbReference type="PANTHER" id="PTHR46680">
    <property type="entry name" value="NF-KAPPA-B INHIBITOR ALPHA"/>
    <property type="match status" value="1"/>
</dbReference>
<dbReference type="GO" id="GO:0007165">
    <property type="term" value="P:signal transduction"/>
    <property type="evidence" value="ECO:0007669"/>
    <property type="project" value="InterPro"/>
</dbReference>
<evidence type="ECO:0000256" key="2">
    <source>
        <dbReference type="ARBA" id="ARBA00023043"/>
    </source>
</evidence>
<feature type="domain" description="Death" evidence="5">
    <location>
        <begin position="337"/>
        <end position="428"/>
    </location>
</feature>
<dbReference type="InterPro" id="IPR051070">
    <property type="entry name" value="NF-kappa-B_inhibitor"/>
</dbReference>
<protein>
    <submittedName>
        <fullName evidence="7">Death domain-containing protein</fullName>
    </submittedName>
</protein>
<feature type="region of interest" description="Disordered" evidence="4">
    <location>
        <begin position="234"/>
        <end position="261"/>
    </location>
</feature>
<feature type="repeat" description="ANK" evidence="3">
    <location>
        <begin position="61"/>
        <end position="93"/>
    </location>
</feature>
<dbReference type="SMART" id="SM00248">
    <property type="entry name" value="ANK"/>
    <property type="match status" value="4"/>
</dbReference>
<dbReference type="Gene3D" id="1.25.40.20">
    <property type="entry name" value="Ankyrin repeat-containing domain"/>
    <property type="match status" value="1"/>
</dbReference>
<proteinExistence type="predicted"/>
<dbReference type="InterPro" id="IPR011029">
    <property type="entry name" value="DEATH-like_dom_sf"/>
</dbReference>
<dbReference type="GO" id="GO:0071356">
    <property type="term" value="P:cellular response to tumor necrosis factor"/>
    <property type="evidence" value="ECO:0007669"/>
    <property type="project" value="TreeGrafter"/>
</dbReference>
<keyword evidence="1" id="KW-0677">Repeat</keyword>
<evidence type="ECO:0000256" key="1">
    <source>
        <dbReference type="ARBA" id="ARBA00022737"/>
    </source>
</evidence>
<name>A0A914WXS5_9BILA</name>
<dbReference type="SUPFAM" id="SSF48403">
    <property type="entry name" value="Ankyrin repeat"/>
    <property type="match status" value="1"/>
</dbReference>
<dbReference type="Pfam" id="PF00531">
    <property type="entry name" value="Death"/>
    <property type="match status" value="1"/>
</dbReference>
<organism evidence="6 7">
    <name type="scientific">Plectus sambesii</name>
    <dbReference type="NCBI Taxonomy" id="2011161"/>
    <lineage>
        <taxon>Eukaryota</taxon>
        <taxon>Metazoa</taxon>
        <taxon>Ecdysozoa</taxon>
        <taxon>Nematoda</taxon>
        <taxon>Chromadorea</taxon>
        <taxon>Plectida</taxon>
        <taxon>Plectina</taxon>
        <taxon>Plectoidea</taxon>
        <taxon>Plectidae</taxon>
        <taxon>Plectus</taxon>
    </lineage>
</organism>
<reference evidence="7" key="1">
    <citation type="submission" date="2022-11" db="UniProtKB">
        <authorList>
            <consortium name="WormBaseParasite"/>
        </authorList>
    </citation>
    <scope>IDENTIFICATION</scope>
</reference>
<keyword evidence="6" id="KW-1185">Reference proteome</keyword>
<feature type="repeat" description="ANK" evidence="3">
    <location>
        <begin position="203"/>
        <end position="235"/>
    </location>
</feature>
<dbReference type="InterPro" id="IPR000488">
    <property type="entry name" value="Death_dom"/>
</dbReference>
<dbReference type="Proteomes" id="UP000887566">
    <property type="component" value="Unplaced"/>
</dbReference>
<sequence>MQTNVLYAHRATNACREGLISPSTSLHVAARSKQSFALRTLLTTLESVPEKASVINQRNNRGQTPLHSAVRSSDADSVHYLISAGAERTAVDIDGNTVAHYLGDAYNDAIYKDILDPPEDTVAAKQKLDLGLRNAAGVSPLHIAVKRLKLTLLEDLIDAGAPVNVPNRCTGWTALHSAADIGDLELVECLLKNKAEVNCQANDGCTPLHLAVRGKHEAAVMKLVQSGADPDLSTAVWPSNTAPEDEEVVSGESTTVSPRDLAADNDRLTRILNGEKLLLVSPSLIRRAESAPEGRVPASPSTTDDEGYLLAEAAGGRDLTPESPRPGNSSFSEKGLQDDLCSLDFVTRLRLSKLLDSDGRWERLASAIECEHMIEFIKVCAGADEGSPTILLLDQCEQMPSAKKIPDLMRVLERLGEKNAVELLSKRQVLGPDDTLQPAMASIRLSTNSSAHSSDAHMDQSS</sequence>
<dbReference type="PANTHER" id="PTHR46680:SF3">
    <property type="entry name" value="NF-KAPPA-B INHIBITOR CACTUS"/>
    <property type="match status" value="1"/>
</dbReference>
<evidence type="ECO:0000259" key="5">
    <source>
        <dbReference type="SMART" id="SM00005"/>
    </source>
</evidence>
<feature type="region of interest" description="Disordered" evidence="4">
    <location>
        <begin position="314"/>
        <end position="334"/>
    </location>
</feature>
<dbReference type="InterPro" id="IPR002110">
    <property type="entry name" value="Ankyrin_rpt"/>
</dbReference>
<evidence type="ECO:0000256" key="4">
    <source>
        <dbReference type="SAM" id="MobiDB-lite"/>
    </source>
</evidence>
<accession>A0A914WXS5</accession>
<dbReference type="SMART" id="SM00005">
    <property type="entry name" value="DEATH"/>
    <property type="match status" value="1"/>
</dbReference>
<dbReference type="AlphaFoldDB" id="A0A914WXS5"/>
<dbReference type="Gene3D" id="1.10.533.10">
    <property type="entry name" value="Death Domain, Fas"/>
    <property type="match status" value="1"/>
</dbReference>
<evidence type="ECO:0000313" key="6">
    <source>
        <dbReference type="Proteomes" id="UP000887566"/>
    </source>
</evidence>
<dbReference type="SUPFAM" id="SSF47986">
    <property type="entry name" value="DEATH domain"/>
    <property type="match status" value="1"/>
</dbReference>
<dbReference type="GO" id="GO:0005829">
    <property type="term" value="C:cytosol"/>
    <property type="evidence" value="ECO:0007669"/>
    <property type="project" value="TreeGrafter"/>
</dbReference>
<evidence type="ECO:0000313" key="7">
    <source>
        <dbReference type="WBParaSite" id="PSAMB.scaffold5664size11154.g27083.t1"/>
    </source>
</evidence>
<dbReference type="PROSITE" id="PS50088">
    <property type="entry name" value="ANK_REPEAT"/>
    <property type="match status" value="4"/>
</dbReference>
<dbReference type="PROSITE" id="PS50297">
    <property type="entry name" value="ANK_REP_REGION"/>
    <property type="match status" value="4"/>
</dbReference>
<dbReference type="GO" id="GO:0051059">
    <property type="term" value="F:NF-kappaB binding"/>
    <property type="evidence" value="ECO:0007669"/>
    <property type="project" value="TreeGrafter"/>
</dbReference>
<feature type="repeat" description="ANK" evidence="3">
    <location>
        <begin position="136"/>
        <end position="168"/>
    </location>
</feature>
<feature type="repeat" description="ANK" evidence="3">
    <location>
        <begin position="170"/>
        <end position="202"/>
    </location>
</feature>
<keyword evidence="2 3" id="KW-0040">ANK repeat</keyword>